<dbReference type="Pfam" id="PF00950">
    <property type="entry name" value="ABC-3"/>
    <property type="match status" value="2"/>
</dbReference>
<sequence>MNWAALDPGLLGWPFAAGLLVLATHVPLGRRVLARGIIFLDLAIAQIAVLGVIAAHALGWETQGWQTQLAAAAAALAGAAFLARCEERWPEIQEALIGSSFAVAASLAVLLLAGDPQGGEHLNALLAGQILWVGPPQLAQIAAVYALLLGFWRLRGERLGRLGFYLIFALAITASVQLVGVYLVFASLILPALAVRGRPPRAGLVAGWSIGALAYAAGLTASALLDWPAGPAIVIALAALALAGGRLLRLPQRGDSASIPTDSVNRTHIRGSSVFQKRQG</sequence>
<keyword evidence="4 7" id="KW-1133">Transmembrane helix</keyword>
<dbReference type="InterPro" id="IPR001626">
    <property type="entry name" value="ABC_TroCD"/>
</dbReference>
<dbReference type="Proteomes" id="UP001334732">
    <property type="component" value="Chromosome"/>
</dbReference>
<keyword evidence="9" id="KW-1185">Reference proteome</keyword>
<evidence type="ECO:0000313" key="8">
    <source>
        <dbReference type="EMBL" id="WRS39014.1"/>
    </source>
</evidence>
<feature type="transmembrane region" description="Helical" evidence="7">
    <location>
        <begin position="65"/>
        <end position="83"/>
    </location>
</feature>
<feature type="transmembrane region" description="Helical" evidence="7">
    <location>
        <begin position="95"/>
        <end position="114"/>
    </location>
</feature>
<evidence type="ECO:0000256" key="5">
    <source>
        <dbReference type="ARBA" id="ARBA00023136"/>
    </source>
</evidence>
<keyword evidence="5 7" id="KW-0472">Membrane</keyword>
<evidence type="ECO:0000313" key="9">
    <source>
        <dbReference type="Proteomes" id="UP001334732"/>
    </source>
</evidence>
<name>A0ABZ1CI00_9PROT</name>
<dbReference type="RefSeq" id="WP_324779546.1">
    <property type="nucleotide sequence ID" value="NZ_CP141769.1"/>
</dbReference>
<organism evidence="8 9">
    <name type="scientific">Thiobacillus sedimenti</name>
    <dbReference type="NCBI Taxonomy" id="3110231"/>
    <lineage>
        <taxon>Bacteria</taxon>
        <taxon>Pseudomonadati</taxon>
        <taxon>Pseudomonadota</taxon>
        <taxon>Betaproteobacteria</taxon>
        <taxon>Nitrosomonadales</taxon>
        <taxon>Thiobacillaceae</taxon>
        <taxon>Thiobacillus</taxon>
    </lineage>
</organism>
<accession>A0ABZ1CI00</accession>
<dbReference type="SUPFAM" id="SSF81345">
    <property type="entry name" value="ABC transporter involved in vitamin B12 uptake, BtuC"/>
    <property type="match status" value="1"/>
</dbReference>
<reference evidence="8 9" key="1">
    <citation type="submission" date="2023-12" db="EMBL/GenBank/DDBJ databases">
        <title>Thiobacillus sedimentum sp. nov., a chemolithoautotrophic sulfur-oxidizing bacterium isolated from freshwater sediment.</title>
        <authorList>
            <person name="Luo J."/>
            <person name="Dai C."/>
        </authorList>
    </citation>
    <scope>NUCLEOTIDE SEQUENCE [LARGE SCALE GENOMIC DNA]</scope>
    <source>
        <strain evidence="8 9">SCUT-2</strain>
    </source>
</reference>
<dbReference type="PANTHER" id="PTHR30477">
    <property type="entry name" value="ABC-TRANSPORTER METAL-BINDING PROTEIN"/>
    <property type="match status" value="1"/>
</dbReference>
<evidence type="ECO:0000256" key="2">
    <source>
        <dbReference type="ARBA" id="ARBA00008034"/>
    </source>
</evidence>
<feature type="transmembrane region" description="Helical" evidence="7">
    <location>
        <begin position="12"/>
        <end position="29"/>
    </location>
</feature>
<evidence type="ECO:0000256" key="3">
    <source>
        <dbReference type="ARBA" id="ARBA00022692"/>
    </source>
</evidence>
<feature type="transmembrane region" description="Helical" evidence="7">
    <location>
        <begin position="134"/>
        <end position="152"/>
    </location>
</feature>
<gene>
    <name evidence="8" type="ORF">VA613_13535</name>
</gene>
<feature type="transmembrane region" description="Helical" evidence="7">
    <location>
        <begin position="36"/>
        <end position="59"/>
    </location>
</feature>
<comment type="similarity">
    <text evidence="2 6">Belongs to the ABC-3 integral membrane protein family.</text>
</comment>
<keyword evidence="6" id="KW-0813">Transport</keyword>
<dbReference type="EMBL" id="CP141769">
    <property type="protein sequence ID" value="WRS39014.1"/>
    <property type="molecule type" value="Genomic_DNA"/>
</dbReference>
<feature type="transmembrane region" description="Helical" evidence="7">
    <location>
        <begin position="229"/>
        <end position="248"/>
    </location>
</feature>
<protein>
    <submittedName>
        <fullName evidence="8">Metal ABC transporter permease</fullName>
    </submittedName>
</protein>
<evidence type="ECO:0000256" key="1">
    <source>
        <dbReference type="ARBA" id="ARBA00004141"/>
    </source>
</evidence>
<evidence type="ECO:0000256" key="4">
    <source>
        <dbReference type="ARBA" id="ARBA00022989"/>
    </source>
</evidence>
<proteinExistence type="inferred from homology"/>
<evidence type="ECO:0000256" key="7">
    <source>
        <dbReference type="SAM" id="Phobius"/>
    </source>
</evidence>
<feature type="transmembrane region" description="Helical" evidence="7">
    <location>
        <begin position="164"/>
        <end position="190"/>
    </location>
</feature>
<dbReference type="InterPro" id="IPR037294">
    <property type="entry name" value="ABC_BtuC-like"/>
</dbReference>
<evidence type="ECO:0000256" key="6">
    <source>
        <dbReference type="RuleBase" id="RU003943"/>
    </source>
</evidence>
<keyword evidence="3 6" id="KW-0812">Transmembrane</keyword>
<dbReference type="PANTHER" id="PTHR30477:SF19">
    <property type="entry name" value="METAL ABC TRANSPORTER PERMEASE"/>
    <property type="match status" value="1"/>
</dbReference>
<comment type="subcellular location">
    <subcellularLocation>
        <location evidence="6">Cell membrane</location>
        <topology evidence="6">Multi-pass membrane protein</topology>
    </subcellularLocation>
    <subcellularLocation>
        <location evidence="1">Membrane</location>
        <topology evidence="1">Multi-pass membrane protein</topology>
    </subcellularLocation>
</comment>